<evidence type="ECO:0000313" key="2">
    <source>
        <dbReference type="Proteomes" id="UP000462501"/>
    </source>
</evidence>
<comment type="caution">
    <text evidence="1">The sequence shown here is derived from an EMBL/GenBank/DDBJ whole genome shotgun (WGS) entry which is preliminary data.</text>
</comment>
<sequence>MKLDHTLTREIKAINGDGSREARFFRIRGCWMTVKATCLKQALLKLVDADGDFTYRAHWYTRSNRKSWAEFETSYGYKGVVEEV</sequence>
<proteinExistence type="predicted"/>
<dbReference type="EMBL" id="VIQT01000020">
    <property type="protein sequence ID" value="NDO40378.1"/>
    <property type="molecule type" value="Genomic_DNA"/>
</dbReference>
<protein>
    <submittedName>
        <fullName evidence="1">Uncharacterized protein</fullName>
    </submittedName>
</protein>
<organism evidence="1 2">
    <name type="scientific">Anaerotruncus colihominis</name>
    <dbReference type="NCBI Taxonomy" id="169435"/>
    <lineage>
        <taxon>Bacteria</taxon>
        <taxon>Bacillati</taxon>
        <taxon>Bacillota</taxon>
        <taxon>Clostridia</taxon>
        <taxon>Eubacteriales</taxon>
        <taxon>Oscillospiraceae</taxon>
        <taxon>Anaerotruncus</taxon>
    </lineage>
</organism>
<accession>A0A845SZL5</accession>
<gene>
    <name evidence="1" type="ORF">FMM72_14280</name>
</gene>
<name>A0A845SZL5_9FIRM</name>
<dbReference type="RefSeq" id="WP_162221810.1">
    <property type="nucleotide sequence ID" value="NZ_JANJZM010000017.1"/>
</dbReference>
<evidence type="ECO:0000313" key="1">
    <source>
        <dbReference type="EMBL" id="NDO40378.1"/>
    </source>
</evidence>
<reference evidence="1 2" key="1">
    <citation type="submission" date="2019-06" db="EMBL/GenBank/DDBJ databases">
        <title>Draft genome sequences of 15 bacterial species constituting the stable defined intestinal microbiota of the GM15 gnotobiotic mouse model.</title>
        <authorList>
            <person name="Elie C."/>
            <person name="Mathieu A."/>
            <person name="Saliou A."/>
            <person name="Darnaud M."/>
            <person name="Leulier F."/>
            <person name="Tamellini A."/>
        </authorList>
    </citation>
    <scope>NUCLEOTIDE SEQUENCE [LARGE SCALE GENOMIC DNA]</scope>
    <source>
        <strain evidence="1 2">JM4-15</strain>
    </source>
</reference>
<dbReference type="AlphaFoldDB" id="A0A845SZL5"/>
<dbReference type="Proteomes" id="UP000462501">
    <property type="component" value="Unassembled WGS sequence"/>
</dbReference>